<sequence>MGGITPEATLLRNGFLTDSEKLCCSELHDPVFALPTVLIPLLQAWTWLPVLCESPWQRLLHSLLAPNATSALTLTPSPARCPAGVR</sequence>
<accession>A0A1V4KD67</accession>
<comment type="caution">
    <text evidence="1">The sequence shown here is derived from an EMBL/GenBank/DDBJ whole genome shotgun (WGS) entry which is preliminary data.</text>
</comment>
<evidence type="ECO:0000313" key="1">
    <source>
        <dbReference type="EMBL" id="OPJ82392.1"/>
    </source>
</evidence>
<dbReference type="Proteomes" id="UP000190648">
    <property type="component" value="Unassembled WGS sequence"/>
</dbReference>
<dbReference type="AlphaFoldDB" id="A0A1V4KD67"/>
<protein>
    <submittedName>
        <fullName evidence="1">Uncharacterized protein</fullName>
    </submittedName>
</protein>
<gene>
    <name evidence="1" type="ORF">AV530_000270</name>
</gene>
<reference evidence="1 2" key="1">
    <citation type="submission" date="2016-02" db="EMBL/GenBank/DDBJ databases">
        <title>Band-tailed pigeon sequencing and assembly.</title>
        <authorList>
            <person name="Soares A.E."/>
            <person name="Novak B.J."/>
            <person name="Rice E.S."/>
            <person name="O'Connell B."/>
            <person name="Chang D."/>
            <person name="Weber S."/>
            <person name="Shapiro B."/>
        </authorList>
    </citation>
    <scope>NUCLEOTIDE SEQUENCE [LARGE SCALE GENOMIC DNA]</scope>
    <source>
        <strain evidence="1">BTP2013</strain>
        <tissue evidence="1">Blood</tissue>
    </source>
</reference>
<proteinExistence type="predicted"/>
<organism evidence="1 2">
    <name type="scientific">Patagioenas fasciata monilis</name>
    <dbReference type="NCBI Taxonomy" id="372326"/>
    <lineage>
        <taxon>Eukaryota</taxon>
        <taxon>Metazoa</taxon>
        <taxon>Chordata</taxon>
        <taxon>Craniata</taxon>
        <taxon>Vertebrata</taxon>
        <taxon>Euteleostomi</taxon>
        <taxon>Archelosauria</taxon>
        <taxon>Archosauria</taxon>
        <taxon>Dinosauria</taxon>
        <taxon>Saurischia</taxon>
        <taxon>Theropoda</taxon>
        <taxon>Coelurosauria</taxon>
        <taxon>Aves</taxon>
        <taxon>Neognathae</taxon>
        <taxon>Neoaves</taxon>
        <taxon>Columbimorphae</taxon>
        <taxon>Columbiformes</taxon>
        <taxon>Columbidae</taxon>
        <taxon>Patagioenas</taxon>
    </lineage>
</organism>
<dbReference type="EMBL" id="LSYS01003662">
    <property type="protein sequence ID" value="OPJ82392.1"/>
    <property type="molecule type" value="Genomic_DNA"/>
</dbReference>
<keyword evidence="2" id="KW-1185">Reference proteome</keyword>
<evidence type="ECO:0000313" key="2">
    <source>
        <dbReference type="Proteomes" id="UP000190648"/>
    </source>
</evidence>
<name>A0A1V4KD67_PATFA</name>